<reference evidence="2 3" key="1">
    <citation type="submission" date="2016-12" db="EMBL/GenBank/DDBJ databases">
        <title>Draft genome sequences of seven strains of Pseudomonas fluorescens that produce 4-formylaminooxyvinylglycine.</title>
        <authorList>
            <person name="Okrent R.A."/>
            <person name="Manning V.A."/>
            <person name="Trippe K.M."/>
        </authorList>
    </citation>
    <scope>NUCLEOTIDE SEQUENCE [LARGE SCALE GENOMIC DNA]</scope>
    <source>
        <strain evidence="2 3">P5A</strain>
    </source>
</reference>
<accession>A0A1T2XXC7</accession>
<feature type="region of interest" description="Disordered" evidence="1">
    <location>
        <begin position="61"/>
        <end position="81"/>
    </location>
</feature>
<comment type="caution">
    <text evidence="2">The sequence shown here is derived from an EMBL/GenBank/DDBJ whole genome shotgun (WGS) entry which is preliminary data.</text>
</comment>
<dbReference type="Proteomes" id="UP000190965">
    <property type="component" value="Unassembled WGS sequence"/>
</dbReference>
<proteinExistence type="predicted"/>
<evidence type="ECO:0000313" key="3">
    <source>
        <dbReference type="Proteomes" id="UP000190965"/>
    </source>
</evidence>
<gene>
    <name evidence="2" type="ORF">BFW87_28905</name>
</gene>
<evidence type="ECO:0000313" key="2">
    <source>
        <dbReference type="EMBL" id="OPA84525.1"/>
    </source>
</evidence>
<sequence length="81" mass="8753">MWEPGLPAMGIGICKLQLTLKPQEIKLLWRAGLPALGCEAAPKPNSAEYLVHRIPLTGAAAQPNAGKPARHRKIRQPVNVV</sequence>
<dbReference type="AlphaFoldDB" id="A0A1T2XXC7"/>
<name>A0A1T2XXC7_PSEFL</name>
<dbReference type="EMBL" id="MSDF01000058">
    <property type="protein sequence ID" value="OPA84525.1"/>
    <property type="molecule type" value="Genomic_DNA"/>
</dbReference>
<evidence type="ECO:0000256" key="1">
    <source>
        <dbReference type="SAM" id="MobiDB-lite"/>
    </source>
</evidence>
<organism evidence="2 3">
    <name type="scientific">Pseudomonas fluorescens</name>
    <dbReference type="NCBI Taxonomy" id="294"/>
    <lineage>
        <taxon>Bacteria</taxon>
        <taxon>Pseudomonadati</taxon>
        <taxon>Pseudomonadota</taxon>
        <taxon>Gammaproteobacteria</taxon>
        <taxon>Pseudomonadales</taxon>
        <taxon>Pseudomonadaceae</taxon>
        <taxon>Pseudomonas</taxon>
    </lineage>
</organism>
<protein>
    <submittedName>
        <fullName evidence="2">Uncharacterized protein</fullName>
    </submittedName>
</protein>